<evidence type="ECO:0000256" key="1">
    <source>
        <dbReference type="SAM" id="MobiDB-lite"/>
    </source>
</evidence>
<protein>
    <submittedName>
        <fullName evidence="4">Flp pilus-assembly TadE/G-like family protein</fullName>
    </submittedName>
</protein>
<keyword evidence="2" id="KW-1133">Transmembrane helix</keyword>
<comment type="caution">
    <text evidence="4">The sequence shown here is derived from an EMBL/GenBank/DDBJ whole genome shotgun (WGS) entry which is preliminary data.</text>
</comment>
<feature type="transmembrane region" description="Helical" evidence="2">
    <location>
        <begin position="35"/>
        <end position="58"/>
    </location>
</feature>
<proteinExistence type="predicted"/>
<dbReference type="EMBL" id="JAGZXI010000001">
    <property type="protein sequence ID" value="MBS6634093.1"/>
    <property type="molecule type" value="Genomic_DNA"/>
</dbReference>
<evidence type="ECO:0000259" key="3">
    <source>
        <dbReference type="Pfam" id="PF13400"/>
    </source>
</evidence>
<dbReference type="InterPro" id="IPR021202">
    <property type="entry name" value="Rv3654c-like"/>
</dbReference>
<reference evidence="4" key="1">
    <citation type="submission" date="2021-02" db="EMBL/GenBank/DDBJ databases">
        <title>Infant gut strain persistence is associated with maternal origin, phylogeny, and functional potential including surface adhesion and iron acquisition.</title>
        <authorList>
            <person name="Lou Y.C."/>
        </authorList>
    </citation>
    <scope>NUCLEOTIDE SEQUENCE</scope>
    <source>
        <strain evidence="4">L1_008_092G1_dasL1_008_092G1_concoct_16</strain>
    </source>
</reference>
<feature type="region of interest" description="Disordered" evidence="1">
    <location>
        <begin position="137"/>
        <end position="170"/>
    </location>
</feature>
<dbReference type="Pfam" id="PF13400">
    <property type="entry name" value="Tad"/>
    <property type="match status" value="1"/>
</dbReference>
<dbReference type="AlphaFoldDB" id="A0A943TBP1"/>
<dbReference type="Proteomes" id="UP000739069">
    <property type="component" value="Unassembled WGS sequence"/>
</dbReference>
<keyword evidence="2" id="KW-0472">Membrane</keyword>
<evidence type="ECO:0000313" key="4">
    <source>
        <dbReference type="EMBL" id="MBS6634093.1"/>
    </source>
</evidence>
<accession>A0A943TBP1</accession>
<gene>
    <name evidence="4" type="ORF">KH265_00250</name>
</gene>
<keyword evidence="2" id="KW-0812">Transmembrane</keyword>
<feature type="domain" description="Putative Flp pilus-assembly TadG-like N-terminal" evidence="3">
    <location>
        <begin position="31"/>
        <end position="78"/>
    </location>
</feature>
<evidence type="ECO:0000313" key="5">
    <source>
        <dbReference type="Proteomes" id="UP000739069"/>
    </source>
</evidence>
<evidence type="ECO:0000256" key="2">
    <source>
        <dbReference type="SAM" id="Phobius"/>
    </source>
</evidence>
<dbReference type="RefSeq" id="WP_303951500.1">
    <property type="nucleotide sequence ID" value="NZ_JAGZXI010000001.1"/>
</dbReference>
<name>A0A943TBP1_9MICC</name>
<dbReference type="NCBIfam" id="TIGR03816">
    <property type="entry name" value="tadE_like_DECH"/>
    <property type="match status" value="1"/>
</dbReference>
<dbReference type="InterPro" id="IPR028087">
    <property type="entry name" value="Tad_N"/>
</dbReference>
<sequence>MKRKNWEGIGPILADPARAGNPASAGSREEGSGTVLALGIVAILLIMTVTVAGLIGVVSANRRASSAADLSALAAADAYRGLAPGDPCKVAEEWAARNGARLEACTFPDRPETVEVTVAVPVSGPMSALGPARVRARAGAAHPLGEHAPEVPEAEDPPEEMPANVAPPAD</sequence>
<organism evidence="4 5">
    <name type="scientific">Rothia mucilaginosa</name>
    <dbReference type="NCBI Taxonomy" id="43675"/>
    <lineage>
        <taxon>Bacteria</taxon>
        <taxon>Bacillati</taxon>
        <taxon>Actinomycetota</taxon>
        <taxon>Actinomycetes</taxon>
        <taxon>Micrococcales</taxon>
        <taxon>Micrococcaceae</taxon>
        <taxon>Rothia</taxon>
    </lineage>
</organism>